<evidence type="ECO:0000256" key="2">
    <source>
        <dbReference type="ARBA" id="ARBA00022448"/>
    </source>
</evidence>
<feature type="transmembrane region" description="Helical" evidence="7">
    <location>
        <begin position="138"/>
        <end position="156"/>
    </location>
</feature>
<dbReference type="AlphaFoldDB" id="A0A932GS05"/>
<comment type="caution">
    <text evidence="9">The sequence shown here is derived from an EMBL/GenBank/DDBJ whole genome shotgun (WGS) entry which is preliminary data.</text>
</comment>
<keyword evidence="4 7" id="KW-0812">Transmembrane</keyword>
<sequence length="278" mass="31294">MKPTLPEAIPASVPDRTRSGRFRNLHLYALSVMVLLGLWAAIAPFFPEFILPGPMAVARTSWEIFRSGEFFTDMYYTLMRVLGGVAGALLVGILIGVGMGINRQMETFWKMEILIGLTIPGLMWAVISVLWFGLTDFAAIFSIIIVTSPMITLNIWEGTKALDTKLVQMARTLRAPRRTIVREIVIPQLIPYLLSGTRLGLSLAWKVVVISEMVGLDKGIGHQISHWFGLFSMMKVMAWTLSFTLIMLLLEFGVIYPIERRITRWRPETKEAFAMAQA</sequence>
<dbReference type="GO" id="GO:0055085">
    <property type="term" value="P:transmembrane transport"/>
    <property type="evidence" value="ECO:0007669"/>
    <property type="project" value="InterPro"/>
</dbReference>
<evidence type="ECO:0000256" key="4">
    <source>
        <dbReference type="ARBA" id="ARBA00022692"/>
    </source>
</evidence>
<feature type="domain" description="ABC transmembrane type-1" evidence="8">
    <location>
        <begin position="74"/>
        <end position="254"/>
    </location>
</feature>
<dbReference type="EMBL" id="JACPSX010000271">
    <property type="protein sequence ID" value="MBI3016182.1"/>
    <property type="molecule type" value="Genomic_DNA"/>
</dbReference>
<dbReference type="CDD" id="cd06261">
    <property type="entry name" value="TM_PBP2"/>
    <property type="match status" value="1"/>
</dbReference>
<dbReference type="Gene3D" id="1.10.3720.10">
    <property type="entry name" value="MetI-like"/>
    <property type="match status" value="1"/>
</dbReference>
<dbReference type="InterPro" id="IPR000515">
    <property type="entry name" value="MetI-like"/>
</dbReference>
<feature type="transmembrane region" description="Helical" evidence="7">
    <location>
        <begin position="25"/>
        <end position="46"/>
    </location>
</feature>
<feature type="transmembrane region" description="Helical" evidence="7">
    <location>
        <begin position="184"/>
        <end position="205"/>
    </location>
</feature>
<gene>
    <name evidence="9" type="ORF">HYY65_14225</name>
</gene>
<dbReference type="GO" id="GO:0005886">
    <property type="term" value="C:plasma membrane"/>
    <property type="evidence" value="ECO:0007669"/>
    <property type="project" value="UniProtKB-SubCell"/>
</dbReference>
<dbReference type="Pfam" id="PF00528">
    <property type="entry name" value="BPD_transp_1"/>
    <property type="match status" value="1"/>
</dbReference>
<keyword evidence="5 7" id="KW-1133">Transmembrane helix</keyword>
<feature type="transmembrane region" description="Helical" evidence="7">
    <location>
        <begin position="236"/>
        <end position="256"/>
    </location>
</feature>
<evidence type="ECO:0000313" key="10">
    <source>
        <dbReference type="Proteomes" id="UP000741360"/>
    </source>
</evidence>
<evidence type="ECO:0000259" key="8">
    <source>
        <dbReference type="PROSITE" id="PS50928"/>
    </source>
</evidence>
<evidence type="ECO:0000313" key="9">
    <source>
        <dbReference type="EMBL" id="MBI3016182.1"/>
    </source>
</evidence>
<evidence type="ECO:0000256" key="1">
    <source>
        <dbReference type="ARBA" id="ARBA00004651"/>
    </source>
</evidence>
<organism evidence="9 10">
    <name type="scientific">Tectimicrobiota bacterium</name>
    <dbReference type="NCBI Taxonomy" id="2528274"/>
    <lineage>
        <taxon>Bacteria</taxon>
        <taxon>Pseudomonadati</taxon>
        <taxon>Nitrospinota/Tectimicrobiota group</taxon>
        <taxon>Candidatus Tectimicrobiota</taxon>
    </lineage>
</organism>
<protein>
    <submittedName>
        <fullName evidence="9">ABC transporter permease</fullName>
    </submittedName>
</protein>
<proteinExistence type="inferred from homology"/>
<comment type="subcellular location">
    <subcellularLocation>
        <location evidence="1 7">Cell membrane</location>
        <topology evidence="1 7">Multi-pass membrane protein</topology>
    </subcellularLocation>
</comment>
<feature type="transmembrane region" description="Helical" evidence="7">
    <location>
        <begin position="81"/>
        <end position="101"/>
    </location>
</feature>
<reference evidence="9" key="1">
    <citation type="submission" date="2020-07" db="EMBL/GenBank/DDBJ databases">
        <title>Huge and variable diversity of episymbiotic CPR bacteria and DPANN archaea in groundwater ecosystems.</title>
        <authorList>
            <person name="He C.Y."/>
            <person name="Keren R."/>
            <person name="Whittaker M."/>
            <person name="Farag I.F."/>
            <person name="Doudna J."/>
            <person name="Cate J.H.D."/>
            <person name="Banfield J.F."/>
        </authorList>
    </citation>
    <scope>NUCLEOTIDE SEQUENCE</scope>
    <source>
        <strain evidence="9">NC_groundwater_717_Ag_S-0.2um_59_8</strain>
    </source>
</reference>
<evidence type="ECO:0000256" key="7">
    <source>
        <dbReference type="RuleBase" id="RU363032"/>
    </source>
</evidence>
<dbReference type="InterPro" id="IPR035906">
    <property type="entry name" value="MetI-like_sf"/>
</dbReference>
<dbReference type="Proteomes" id="UP000741360">
    <property type="component" value="Unassembled WGS sequence"/>
</dbReference>
<name>A0A932GS05_UNCTE</name>
<dbReference type="PANTHER" id="PTHR30151">
    <property type="entry name" value="ALKANE SULFONATE ABC TRANSPORTER-RELATED, MEMBRANE SUBUNIT"/>
    <property type="match status" value="1"/>
</dbReference>
<keyword evidence="2 7" id="KW-0813">Transport</keyword>
<dbReference type="PANTHER" id="PTHR30151:SF0">
    <property type="entry name" value="ABC TRANSPORTER PERMEASE PROTEIN MJ0413-RELATED"/>
    <property type="match status" value="1"/>
</dbReference>
<keyword evidence="3" id="KW-1003">Cell membrane</keyword>
<feature type="transmembrane region" description="Helical" evidence="7">
    <location>
        <begin position="113"/>
        <end position="132"/>
    </location>
</feature>
<evidence type="ECO:0000256" key="5">
    <source>
        <dbReference type="ARBA" id="ARBA00022989"/>
    </source>
</evidence>
<evidence type="ECO:0000256" key="3">
    <source>
        <dbReference type="ARBA" id="ARBA00022475"/>
    </source>
</evidence>
<keyword evidence="6 7" id="KW-0472">Membrane</keyword>
<evidence type="ECO:0000256" key="6">
    <source>
        <dbReference type="ARBA" id="ARBA00023136"/>
    </source>
</evidence>
<accession>A0A932GS05</accession>
<comment type="similarity">
    <text evidence="7">Belongs to the binding-protein-dependent transport system permease family.</text>
</comment>
<dbReference type="PROSITE" id="PS50928">
    <property type="entry name" value="ABC_TM1"/>
    <property type="match status" value="1"/>
</dbReference>
<dbReference type="SUPFAM" id="SSF161098">
    <property type="entry name" value="MetI-like"/>
    <property type="match status" value="1"/>
</dbReference>